<comment type="caution">
    <text evidence="1">The sequence shown here is derived from an EMBL/GenBank/DDBJ whole genome shotgun (WGS) entry which is preliminary data.</text>
</comment>
<name>A0ABW0HM16_9BACL</name>
<dbReference type="Proteomes" id="UP001596113">
    <property type="component" value="Unassembled WGS sequence"/>
</dbReference>
<organism evidence="1 2">
    <name type="scientific">Cohnella soli</name>
    <dbReference type="NCBI Taxonomy" id="425005"/>
    <lineage>
        <taxon>Bacteria</taxon>
        <taxon>Bacillati</taxon>
        <taxon>Bacillota</taxon>
        <taxon>Bacilli</taxon>
        <taxon>Bacillales</taxon>
        <taxon>Paenibacillaceae</taxon>
        <taxon>Cohnella</taxon>
    </lineage>
</organism>
<proteinExistence type="predicted"/>
<dbReference type="RefSeq" id="WP_378130614.1">
    <property type="nucleotide sequence ID" value="NZ_JBHSMI010000011.1"/>
</dbReference>
<accession>A0ABW0HM16</accession>
<protein>
    <submittedName>
        <fullName evidence="1">Uncharacterized protein</fullName>
    </submittedName>
</protein>
<keyword evidence="2" id="KW-1185">Reference proteome</keyword>
<gene>
    <name evidence="1" type="ORF">ACFPOF_06055</name>
</gene>
<evidence type="ECO:0000313" key="1">
    <source>
        <dbReference type="EMBL" id="MFC5402294.1"/>
    </source>
</evidence>
<evidence type="ECO:0000313" key="2">
    <source>
        <dbReference type="Proteomes" id="UP001596113"/>
    </source>
</evidence>
<dbReference type="EMBL" id="JBHSMI010000011">
    <property type="protein sequence ID" value="MFC5402294.1"/>
    <property type="molecule type" value="Genomic_DNA"/>
</dbReference>
<reference evidence="2" key="1">
    <citation type="journal article" date="2019" name="Int. J. Syst. Evol. Microbiol.">
        <title>The Global Catalogue of Microorganisms (GCM) 10K type strain sequencing project: providing services to taxonomists for standard genome sequencing and annotation.</title>
        <authorList>
            <consortium name="The Broad Institute Genomics Platform"/>
            <consortium name="The Broad Institute Genome Sequencing Center for Infectious Disease"/>
            <person name="Wu L."/>
            <person name="Ma J."/>
        </authorList>
    </citation>
    <scope>NUCLEOTIDE SEQUENCE [LARGE SCALE GENOMIC DNA]</scope>
    <source>
        <strain evidence="2">CGMCC 1.18575</strain>
    </source>
</reference>
<sequence>MISFDEAKRIADIVNSAGGRRRDIVKVISCDGEECGAIFFGQPQDMGMREAIEARTLCPNCRSREPARKKREKSERARVLGDGSTILQYESNGQIREFEFYAKLLKARKINQYVIRVETEEGVYDLMNTHVLSAEPFATTVRGIPLDELAARAHRES</sequence>